<keyword evidence="3" id="KW-1185">Reference proteome</keyword>
<dbReference type="Proteomes" id="UP001321473">
    <property type="component" value="Unassembled WGS sequence"/>
</dbReference>
<evidence type="ECO:0000313" key="2">
    <source>
        <dbReference type="EMBL" id="KAK8764865.1"/>
    </source>
</evidence>
<sequence length="172" mass="17825">MFSSDAAATLQGRRGSSLSVAARSGSKPAEVGTYCLRNPFAKSASIMSNPDLLVVQSTRVSTPPRVRSSVTTVPTTVSVTTVPVAVPTIVVEEPAPPPVVVETVETVRTIETIQPPPPPPTIVVPVVPVVEVVPVVPVIPVVPVVTTPVVTTRAASLTTVTESVSVPTMLMF</sequence>
<organism evidence="2 3">
    <name type="scientific">Amblyomma americanum</name>
    <name type="common">Lone star tick</name>
    <dbReference type="NCBI Taxonomy" id="6943"/>
    <lineage>
        <taxon>Eukaryota</taxon>
        <taxon>Metazoa</taxon>
        <taxon>Ecdysozoa</taxon>
        <taxon>Arthropoda</taxon>
        <taxon>Chelicerata</taxon>
        <taxon>Arachnida</taxon>
        <taxon>Acari</taxon>
        <taxon>Parasitiformes</taxon>
        <taxon>Ixodida</taxon>
        <taxon>Ixodoidea</taxon>
        <taxon>Ixodidae</taxon>
        <taxon>Amblyomminae</taxon>
        <taxon>Amblyomma</taxon>
    </lineage>
</organism>
<proteinExistence type="predicted"/>
<comment type="caution">
    <text evidence="2">The sequence shown here is derived from an EMBL/GenBank/DDBJ whole genome shotgun (WGS) entry which is preliminary data.</text>
</comment>
<dbReference type="EMBL" id="JARKHS020027996">
    <property type="protein sequence ID" value="KAK8764865.1"/>
    <property type="molecule type" value="Genomic_DNA"/>
</dbReference>
<dbReference type="AlphaFoldDB" id="A0AAQ4DQX5"/>
<name>A0AAQ4DQX5_AMBAM</name>
<gene>
    <name evidence="2" type="ORF">V5799_032525</name>
</gene>
<accession>A0AAQ4DQX5</accession>
<feature type="region of interest" description="Disordered" evidence="1">
    <location>
        <begin position="1"/>
        <end position="24"/>
    </location>
</feature>
<protein>
    <submittedName>
        <fullName evidence="2">Uncharacterized protein</fullName>
    </submittedName>
</protein>
<evidence type="ECO:0000313" key="3">
    <source>
        <dbReference type="Proteomes" id="UP001321473"/>
    </source>
</evidence>
<evidence type="ECO:0000256" key="1">
    <source>
        <dbReference type="SAM" id="MobiDB-lite"/>
    </source>
</evidence>
<reference evidence="2 3" key="1">
    <citation type="journal article" date="2023" name="Arcadia Sci">
        <title>De novo assembly of a long-read Amblyomma americanum tick genome.</title>
        <authorList>
            <person name="Chou S."/>
            <person name="Poskanzer K.E."/>
            <person name="Rollins M."/>
            <person name="Thuy-Boun P.S."/>
        </authorList>
    </citation>
    <scope>NUCLEOTIDE SEQUENCE [LARGE SCALE GENOMIC DNA]</scope>
    <source>
        <strain evidence="2">F_SG_1</strain>
        <tissue evidence="2">Salivary glands</tissue>
    </source>
</reference>